<proteinExistence type="predicted"/>
<dbReference type="PROSITE" id="PS51165">
    <property type="entry name" value="THUMP"/>
    <property type="match status" value="1"/>
</dbReference>
<evidence type="ECO:0000256" key="1">
    <source>
        <dbReference type="ARBA" id="ARBA00004496"/>
    </source>
</evidence>
<dbReference type="PRINTS" id="PR00507">
    <property type="entry name" value="N12N6MTFRASE"/>
</dbReference>
<reference evidence="7 8" key="1">
    <citation type="submission" date="2024-08" db="EMBL/GenBank/DDBJ databases">
        <title>Whole-genome sequencing of halo(alkali)philic microorganisms from hypersaline lakes.</title>
        <authorList>
            <person name="Sorokin D.Y."/>
            <person name="Merkel A.Y."/>
            <person name="Messina E."/>
            <person name="Yakimov M."/>
        </authorList>
    </citation>
    <scope>NUCLEOTIDE SEQUENCE [LARGE SCALE GENOMIC DNA]</scope>
    <source>
        <strain evidence="7 8">Cl-TMA</strain>
    </source>
</reference>
<evidence type="ECO:0000256" key="4">
    <source>
        <dbReference type="ARBA" id="ARBA00022694"/>
    </source>
</evidence>
<dbReference type="RefSeq" id="WP_373654967.1">
    <property type="nucleotide sequence ID" value="NZ_JBGUAW010000003.1"/>
</dbReference>
<dbReference type="SMART" id="SM00981">
    <property type="entry name" value="THUMP"/>
    <property type="match status" value="1"/>
</dbReference>
<evidence type="ECO:0000256" key="5">
    <source>
        <dbReference type="PROSITE-ProRule" id="PRU00529"/>
    </source>
</evidence>
<dbReference type="Gene3D" id="3.40.50.150">
    <property type="entry name" value="Vaccinia Virus protein VP39"/>
    <property type="match status" value="1"/>
</dbReference>
<dbReference type="SUPFAM" id="SSF53335">
    <property type="entry name" value="S-adenosyl-L-methionine-dependent methyltransferases"/>
    <property type="match status" value="1"/>
</dbReference>
<dbReference type="PANTHER" id="PTHR14911">
    <property type="entry name" value="THUMP DOMAIN-CONTAINING"/>
    <property type="match status" value="1"/>
</dbReference>
<sequence length="360" mass="39822">MHASEPPQTELAFTTNPGLEDLVAAEFRERLAAHDLEPTTLDHRPARFPGWVNLRHPAALETLLAPARAMRSVHHVLRPVAAFELEGDRPLELLEARLRELDFPELADAAPFRVTSERLGEHTFTSHDLQRVAGAVLVDRYAAPVDLKGYAVNIRVDVHGTRCAVAVQCTRKALSNRYRRADNPRVALRANVAYACLRLGAVGRDTRRILDPYCGSATVLLEAGELLPGAELYGGDWNARSVAGARRNLENAGLAGRARVEQADARHLAEHYPEGFFDAVVTNPPYGMRIGKDIQFFPFYAGLLRRTGTVLRAGGRLVVLVRKRGAFNEAVKQVGGLRIRHIQVVETSNLYPAIFVLEKQ</sequence>
<accession>A0ABV4TUC6</accession>
<evidence type="ECO:0000256" key="2">
    <source>
        <dbReference type="ARBA" id="ARBA00022603"/>
    </source>
</evidence>
<dbReference type="GO" id="GO:0008168">
    <property type="term" value="F:methyltransferase activity"/>
    <property type="evidence" value="ECO:0007669"/>
    <property type="project" value="UniProtKB-KW"/>
</dbReference>
<comment type="subcellular location">
    <subcellularLocation>
        <location evidence="1">Cytoplasm</location>
    </subcellularLocation>
</comment>
<evidence type="ECO:0000256" key="3">
    <source>
        <dbReference type="ARBA" id="ARBA00022679"/>
    </source>
</evidence>
<dbReference type="InterPro" id="IPR002052">
    <property type="entry name" value="DNA_methylase_N6_adenine_CS"/>
</dbReference>
<keyword evidence="3" id="KW-0808">Transferase</keyword>
<evidence type="ECO:0000259" key="6">
    <source>
        <dbReference type="PROSITE" id="PS51165"/>
    </source>
</evidence>
<dbReference type="Gene3D" id="3.30.2130.30">
    <property type="match status" value="1"/>
</dbReference>
<dbReference type="Pfam" id="PF01170">
    <property type="entry name" value="UPF0020"/>
    <property type="match status" value="1"/>
</dbReference>
<keyword evidence="4" id="KW-0819">tRNA processing</keyword>
<dbReference type="InterPro" id="IPR000241">
    <property type="entry name" value="RlmKL-like_Mtase"/>
</dbReference>
<gene>
    <name evidence="7" type="ORF">ACERLL_05015</name>
</gene>
<dbReference type="EMBL" id="JBGUAW010000003">
    <property type="protein sequence ID" value="MFA9460181.1"/>
    <property type="molecule type" value="Genomic_DNA"/>
</dbReference>
<dbReference type="PANTHER" id="PTHR14911:SF13">
    <property type="entry name" value="TRNA (GUANINE(6)-N2)-METHYLTRANSFERASE THUMP3"/>
    <property type="match status" value="1"/>
</dbReference>
<dbReference type="GO" id="GO:0032259">
    <property type="term" value="P:methylation"/>
    <property type="evidence" value="ECO:0007669"/>
    <property type="project" value="UniProtKB-KW"/>
</dbReference>
<dbReference type="CDD" id="cd11715">
    <property type="entry name" value="THUMP_AdoMetMT"/>
    <property type="match status" value="1"/>
</dbReference>
<dbReference type="CDD" id="cd02440">
    <property type="entry name" value="AdoMet_MTases"/>
    <property type="match status" value="1"/>
</dbReference>
<dbReference type="InterPro" id="IPR029063">
    <property type="entry name" value="SAM-dependent_MTases_sf"/>
</dbReference>
<dbReference type="Pfam" id="PF02926">
    <property type="entry name" value="THUMP"/>
    <property type="match status" value="1"/>
</dbReference>
<dbReference type="PROSITE" id="PS00092">
    <property type="entry name" value="N6_MTASE"/>
    <property type="match status" value="1"/>
</dbReference>
<feature type="domain" description="THUMP" evidence="6">
    <location>
        <begin position="58"/>
        <end position="169"/>
    </location>
</feature>
<keyword evidence="8" id="KW-1185">Reference proteome</keyword>
<evidence type="ECO:0000313" key="8">
    <source>
        <dbReference type="Proteomes" id="UP001575181"/>
    </source>
</evidence>
<evidence type="ECO:0000313" key="7">
    <source>
        <dbReference type="EMBL" id="MFA9460181.1"/>
    </source>
</evidence>
<name>A0ABV4TUC6_9GAMM</name>
<dbReference type="InterPro" id="IPR004114">
    <property type="entry name" value="THUMP_dom"/>
</dbReference>
<organism evidence="7 8">
    <name type="scientific">Thiohalorhabdus methylotrophus</name>
    <dbReference type="NCBI Taxonomy" id="3242694"/>
    <lineage>
        <taxon>Bacteria</taxon>
        <taxon>Pseudomonadati</taxon>
        <taxon>Pseudomonadota</taxon>
        <taxon>Gammaproteobacteria</taxon>
        <taxon>Thiohalorhabdales</taxon>
        <taxon>Thiohalorhabdaceae</taxon>
        <taxon>Thiohalorhabdus</taxon>
    </lineage>
</organism>
<dbReference type="SUPFAM" id="SSF143437">
    <property type="entry name" value="THUMP domain-like"/>
    <property type="match status" value="1"/>
</dbReference>
<comment type="caution">
    <text evidence="7">The sequence shown here is derived from an EMBL/GenBank/DDBJ whole genome shotgun (WGS) entry which is preliminary data.</text>
</comment>
<protein>
    <submittedName>
        <fullName evidence="7">Methyltransferase</fullName>
    </submittedName>
</protein>
<keyword evidence="2 7" id="KW-0489">Methyltransferase</keyword>
<keyword evidence="5" id="KW-0694">RNA-binding</keyword>
<dbReference type="Proteomes" id="UP001575181">
    <property type="component" value="Unassembled WGS sequence"/>
</dbReference>